<proteinExistence type="predicted"/>
<evidence type="ECO:0000313" key="2">
    <source>
        <dbReference type="Proteomes" id="UP001239111"/>
    </source>
</evidence>
<sequence>DHRAYFSRFSSHKYSWMWISPQLWNDRPNQTYLKDLPAVLKMKLGHEIRDSRDRWPELTDELLDELQLWCRARSLPKVPLEQLALFAHSSYCNKADTIKCMETYYRMRATVPDFFANRDPLHDTLQYTLKAVWFIRLPKPDRQGNRIIFHGLRDSSPSHYVFNDSVKLLFMTMDASLYDDGCVPGHTFLFDMNKVRLTHLMRVPLLNLKKFFEFLQEGMPVRLKAIHVLNCTWFMDKVLALVRPFMKKELLDILHLHTGDVSDVYEYISPDSLPKDFGGKLEDLETFQAEHTRKLIELREYFEEEERLYRGFSECSQKSKSIICDAHDKISPIEEDKDADFSEVHLTLTSQKKMPKEAQRGNAEVTGGYGGSREAKREVGDSKNFREAKEAKETEKGERESARVPNVLEGTLPLGGCNNLVNNNRLLCGY</sequence>
<comment type="caution">
    <text evidence="1">The sequence shown here is derived from an EMBL/GenBank/DDBJ whole genome shotgun (WGS) entry which is preliminary data.</text>
</comment>
<accession>A0ACC2P4V5</accession>
<evidence type="ECO:0000313" key="1">
    <source>
        <dbReference type="EMBL" id="KAJ8678503.1"/>
    </source>
</evidence>
<name>A0ACC2P4V5_9HYME</name>
<dbReference type="Proteomes" id="UP001239111">
    <property type="component" value="Chromosome 2"/>
</dbReference>
<gene>
    <name evidence="1" type="ORF">QAD02_014290</name>
</gene>
<dbReference type="EMBL" id="CM056742">
    <property type="protein sequence ID" value="KAJ8678503.1"/>
    <property type="molecule type" value="Genomic_DNA"/>
</dbReference>
<feature type="non-terminal residue" evidence="1">
    <location>
        <position position="1"/>
    </location>
</feature>
<organism evidence="1 2">
    <name type="scientific">Eretmocerus hayati</name>
    <dbReference type="NCBI Taxonomy" id="131215"/>
    <lineage>
        <taxon>Eukaryota</taxon>
        <taxon>Metazoa</taxon>
        <taxon>Ecdysozoa</taxon>
        <taxon>Arthropoda</taxon>
        <taxon>Hexapoda</taxon>
        <taxon>Insecta</taxon>
        <taxon>Pterygota</taxon>
        <taxon>Neoptera</taxon>
        <taxon>Endopterygota</taxon>
        <taxon>Hymenoptera</taxon>
        <taxon>Apocrita</taxon>
        <taxon>Proctotrupomorpha</taxon>
        <taxon>Chalcidoidea</taxon>
        <taxon>Aphelinidae</taxon>
        <taxon>Aphelininae</taxon>
        <taxon>Eretmocerus</taxon>
    </lineage>
</organism>
<keyword evidence="2" id="KW-1185">Reference proteome</keyword>
<protein>
    <submittedName>
        <fullName evidence="1">Uncharacterized protein</fullName>
    </submittedName>
</protein>
<reference evidence="1" key="1">
    <citation type="submission" date="2023-04" db="EMBL/GenBank/DDBJ databases">
        <title>A chromosome-level genome assembly of the parasitoid wasp Eretmocerus hayati.</title>
        <authorList>
            <person name="Zhong Y."/>
            <person name="Liu S."/>
            <person name="Liu Y."/>
        </authorList>
    </citation>
    <scope>NUCLEOTIDE SEQUENCE</scope>
    <source>
        <strain evidence="1">ZJU_SS_LIU_2023</strain>
    </source>
</reference>